<evidence type="ECO:0000313" key="1">
    <source>
        <dbReference type="EMBL" id="KAJ8628428.1"/>
    </source>
</evidence>
<proteinExistence type="predicted"/>
<dbReference type="Proteomes" id="UP001234297">
    <property type="component" value="Chromosome 6"/>
</dbReference>
<comment type="caution">
    <text evidence="1">The sequence shown here is derived from an EMBL/GenBank/DDBJ whole genome shotgun (WGS) entry which is preliminary data.</text>
</comment>
<gene>
    <name evidence="1" type="ORF">MRB53_021735</name>
</gene>
<protein>
    <submittedName>
        <fullName evidence="1">Uncharacterized protein</fullName>
    </submittedName>
</protein>
<accession>A0ACC2L4Z6</accession>
<sequence>MAECTALKRGLEMVLENGWCNVWLEGDSMNLVEVLVNRKRSTKSMQHMRVVRDIKSMIPELKECIVSHIYREGNRAADKFAALGYGLDELCIWTQEPPDEVIKIVREDAEGKTILRRK</sequence>
<name>A0ACC2L4Z6_PERAE</name>
<dbReference type="EMBL" id="CM056814">
    <property type="protein sequence ID" value="KAJ8628428.1"/>
    <property type="molecule type" value="Genomic_DNA"/>
</dbReference>
<reference evidence="1 2" key="1">
    <citation type="journal article" date="2022" name="Hortic Res">
        <title>A haplotype resolved chromosomal level avocado genome allows analysis of novel avocado genes.</title>
        <authorList>
            <person name="Nath O."/>
            <person name="Fletcher S.J."/>
            <person name="Hayward A."/>
            <person name="Shaw L.M."/>
            <person name="Masouleh A.K."/>
            <person name="Furtado A."/>
            <person name="Henry R.J."/>
            <person name="Mitter N."/>
        </authorList>
    </citation>
    <scope>NUCLEOTIDE SEQUENCE [LARGE SCALE GENOMIC DNA]</scope>
    <source>
        <strain evidence="2">cv. Hass</strain>
    </source>
</reference>
<keyword evidence="2" id="KW-1185">Reference proteome</keyword>
<evidence type="ECO:0000313" key="2">
    <source>
        <dbReference type="Proteomes" id="UP001234297"/>
    </source>
</evidence>
<organism evidence="1 2">
    <name type="scientific">Persea americana</name>
    <name type="common">Avocado</name>
    <dbReference type="NCBI Taxonomy" id="3435"/>
    <lineage>
        <taxon>Eukaryota</taxon>
        <taxon>Viridiplantae</taxon>
        <taxon>Streptophyta</taxon>
        <taxon>Embryophyta</taxon>
        <taxon>Tracheophyta</taxon>
        <taxon>Spermatophyta</taxon>
        <taxon>Magnoliopsida</taxon>
        <taxon>Magnoliidae</taxon>
        <taxon>Laurales</taxon>
        <taxon>Lauraceae</taxon>
        <taxon>Persea</taxon>
    </lineage>
</organism>